<feature type="compositionally biased region" description="Basic and acidic residues" evidence="1">
    <location>
        <begin position="125"/>
        <end position="141"/>
    </location>
</feature>
<protein>
    <submittedName>
        <fullName evidence="2">Uncharacterized protein</fullName>
    </submittedName>
</protein>
<gene>
    <name evidence="2" type="ORF">BSTOLATCC_MIC48279</name>
</gene>
<evidence type="ECO:0000256" key="1">
    <source>
        <dbReference type="SAM" id="MobiDB-lite"/>
    </source>
</evidence>
<sequence length="141" mass="16385">MSIYNLRRSVRLSRAPLESLENSKTKSKPKNKVSHEASENDQRQTISNLEKLSLASISKPCKSCKGHDEFIKSLQDALKEVLDQNETLRKRIIELEAQLTLYEDRIEEKNEEIAVLQKKATKMRSKSENLRKMEIEDKNIK</sequence>
<dbReference type="AlphaFoldDB" id="A0AAU9JRG6"/>
<feature type="compositionally biased region" description="Basic and acidic residues" evidence="1">
    <location>
        <begin position="33"/>
        <end position="42"/>
    </location>
</feature>
<keyword evidence="3" id="KW-1185">Reference proteome</keyword>
<feature type="region of interest" description="Disordered" evidence="1">
    <location>
        <begin position="122"/>
        <end position="141"/>
    </location>
</feature>
<comment type="caution">
    <text evidence="2">The sequence shown here is derived from an EMBL/GenBank/DDBJ whole genome shotgun (WGS) entry which is preliminary data.</text>
</comment>
<name>A0AAU9JRG6_9CILI</name>
<reference evidence="2" key="1">
    <citation type="submission" date="2021-09" db="EMBL/GenBank/DDBJ databases">
        <authorList>
            <consortium name="AG Swart"/>
            <person name="Singh M."/>
            <person name="Singh A."/>
            <person name="Seah K."/>
            <person name="Emmerich C."/>
        </authorList>
    </citation>
    <scope>NUCLEOTIDE SEQUENCE</scope>
    <source>
        <strain evidence="2">ATCC30299</strain>
    </source>
</reference>
<dbReference type="EMBL" id="CAJZBQ010000047">
    <property type="protein sequence ID" value="CAG9329459.1"/>
    <property type="molecule type" value="Genomic_DNA"/>
</dbReference>
<proteinExistence type="predicted"/>
<accession>A0AAU9JRG6</accession>
<evidence type="ECO:0000313" key="2">
    <source>
        <dbReference type="EMBL" id="CAG9329459.1"/>
    </source>
</evidence>
<organism evidence="2 3">
    <name type="scientific">Blepharisma stoltei</name>
    <dbReference type="NCBI Taxonomy" id="1481888"/>
    <lineage>
        <taxon>Eukaryota</taxon>
        <taxon>Sar</taxon>
        <taxon>Alveolata</taxon>
        <taxon>Ciliophora</taxon>
        <taxon>Postciliodesmatophora</taxon>
        <taxon>Heterotrichea</taxon>
        <taxon>Heterotrichida</taxon>
        <taxon>Blepharismidae</taxon>
        <taxon>Blepharisma</taxon>
    </lineage>
</organism>
<feature type="region of interest" description="Disordered" evidence="1">
    <location>
        <begin position="15"/>
        <end position="45"/>
    </location>
</feature>
<dbReference type="Proteomes" id="UP001162131">
    <property type="component" value="Unassembled WGS sequence"/>
</dbReference>
<evidence type="ECO:0000313" key="3">
    <source>
        <dbReference type="Proteomes" id="UP001162131"/>
    </source>
</evidence>